<evidence type="ECO:0000256" key="10">
    <source>
        <dbReference type="SAM" id="MobiDB-lite"/>
    </source>
</evidence>
<dbReference type="AlphaFoldDB" id="A0A9W4NQY6"/>
<organism evidence="12 13">
    <name type="scientific">Penicillium salamii</name>
    <dbReference type="NCBI Taxonomy" id="1612424"/>
    <lineage>
        <taxon>Eukaryota</taxon>
        <taxon>Fungi</taxon>
        <taxon>Dikarya</taxon>
        <taxon>Ascomycota</taxon>
        <taxon>Pezizomycotina</taxon>
        <taxon>Eurotiomycetes</taxon>
        <taxon>Eurotiomycetidae</taxon>
        <taxon>Eurotiales</taxon>
        <taxon>Aspergillaceae</taxon>
        <taxon>Penicillium</taxon>
    </lineage>
</organism>
<dbReference type="InterPro" id="IPR043134">
    <property type="entry name" value="GTP-CH-I_N"/>
</dbReference>
<dbReference type="GO" id="GO:0005737">
    <property type="term" value="C:cytoplasm"/>
    <property type="evidence" value="ECO:0007669"/>
    <property type="project" value="TreeGrafter"/>
</dbReference>
<keyword evidence="8" id="KW-0342">GTP-binding</keyword>
<dbReference type="Gene3D" id="1.10.286.10">
    <property type="match status" value="1"/>
</dbReference>
<dbReference type="SUPFAM" id="SSF55620">
    <property type="entry name" value="Tetrahydrobiopterin biosynthesis enzymes-like"/>
    <property type="match status" value="1"/>
</dbReference>
<evidence type="ECO:0000256" key="2">
    <source>
        <dbReference type="ARBA" id="ARBA00008085"/>
    </source>
</evidence>
<feature type="region of interest" description="Disordered" evidence="10">
    <location>
        <begin position="39"/>
        <end position="70"/>
    </location>
</feature>
<dbReference type="GO" id="GO:0046654">
    <property type="term" value="P:tetrahydrofolate biosynthetic process"/>
    <property type="evidence" value="ECO:0007669"/>
    <property type="project" value="InterPro"/>
</dbReference>
<evidence type="ECO:0000256" key="7">
    <source>
        <dbReference type="ARBA" id="ARBA00022909"/>
    </source>
</evidence>
<evidence type="ECO:0000313" key="13">
    <source>
        <dbReference type="Proteomes" id="UP001152592"/>
    </source>
</evidence>
<dbReference type="OrthoDB" id="4525710at2759"/>
<evidence type="ECO:0000256" key="1">
    <source>
        <dbReference type="ARBA" id="ARBA00005080"/>
    </source>
</evidence>
<dbReference type="GO" id="GO:0008270">
    <property type="term" value="F:zinc ion binding"/>
    <property type="evidence" value="ECO:0007669"/>
    <property type="project" value="TreeGrafter"/>
</dbReference>
<evidence type="ECO:0000256" key="8">
    <source>
        <dbReference type="ARBA" id="ARBA00023134"/>
    </source>
</evidence>
<dbReference type="PANTHER" id="PTHR11109:SF7">
    <property type="entry name" value="GTP CYCLOHYDROLASE 1"/>
    <property type="match status" value="1"/>
</dbReference>
<dbReference type="FunFam" id="1.10.286.10:FF:000003">
    <property type="entry name" value="GTP cyclohydrolase 1"/>
    <property type="match status" value="1"/>
</dbReference>
<keyword evidence="6" id="KW-0378">Hydrolase</keyword>
<protein>
    <recommendedName>
        <fullName evidence="4">GTP cyclohydrolase 1</fullName>
        <ecNumber evidence="3">3.5.4.16</ecNumber>
    </recommendedName>
    <alternativeName>
        <fullName evidence="9">GTP cyclohydrolase I</fullName>
    </alternativeName>
</protein>
<proteinExistence type="inferred from homology"/>
<sequence>MEIERPLTNNSPNATQDEENLESHSKTVTLLTTSFNVVSAKNHENTSRPNIKSNQLPESDPERKKSQTQRLAAAVRTILECVGEDLDREGLRDNPERYAKAMLYFTSGYEENTQDLVNGAIFKEDCDELVIVRDIHVSSLCEHHMVPFIEKRNKFSLHHSE</sequence>
<dbReference type="GO" id="GO:0005525">
    <property type="term" value="F:GTP binding"/>
    <property type="evidence" value="ECO:0007669"/>
    <property type="project" value="UniProtKB-KW"/>
</dbReference>
<dbReference type="InterPro" id="IPR018234">
    <property type="entry name" value="GTP_CycHdrlase_I_CS"/>
</dbReference>
<evidence type="ECO:0000259" key="11">
    <source>
        <dbReference type="Pfam" id="PF01227"/>
    </source>
</evidence>
<evidence type="ECO:0000256" key="5">
    <source>
        <dbReference type="ARBA" id="ARBA00022741"/>
    </source>
</evidence>
<feature type="region of interest" description="Disordered" evidence="10">
    <location>
        <begin position="1"/>
        <end position="25"/>
    </location>
</feature>
<dbReference type="EMBL" id="CAJVPD010000253">
    <property type="protein sequence ID" value="CAG8400082.1"/>
    <property type="molecule type" value="Genomic_DNA"/>
</dbReference>
<dbReference type="EC" id="3.5.4.16" evidence="3"/>
<feature type="domain" description="GTP cyclohydrolase I" evidence="11">
    <location>
        <begin position="72"/>
        <end position="151"/>
    </location>
</feature>
<name>A0A9W4NQY6_9EURO</name>
<dbReference type="GO" id="GO:0003934">
    <property type="term" value="F:GTP cyclohydrolase I activity"/>
    <property type="evidence" value="ECO:0007669"/>
    <property type="project" value="UniProtKB-EC"/>
</dbReference>
<feature type="compositionally biased region" description="Polar residues" evidence="10">
    <location>
        <begin position="47"/>
        <end position="57"/>
    </location>
</feature>
<dbReference type="GO" id="GO:0006729">
    <property type="term" value="P:tetrahydrobiopterin biosynthetic process"/>
    <property type="evidence" value="ECO:0007669"/>
    <property type="project" value="TreeGrafter"/>
</dbReference>
<keyword evidence="7" id="KW-0289">Folate biosynthesis</keyword>
<accession>A0A9W4NQY6</accession>
<evidence type="ECO:0000313" key="12">
    <source>
        <dbReference type="EMBL" id="CAG8400082.1"/>
    </source>
</evidence>
<evidence type="ECO:0000256" key="4">
    <source>
        <dbReference type="ARBA" id="ARBA00017272"/>
    </source>
</evidence>
<dbReference type="GO" id="GO:0046656">
    <property type="term" value="P:folic acid biosynthetic process"/>
    <property type="evidence" value="ECO:0007669"/>
    <property type="project" value="UniProtKB-KW"/>
</dbReference>
<dbReference type="InterPro" id="IPR043133">
    <property type="entry name" value="GTP-CH-I_C/QueF"/>
</dbReference>
<comment type="similarity">
    <text evidence="2">Belongs to the GTP cyclohydrolase I family.</text>
</comment>
<dbReference type="InterPro" id="IPR001474">
    <property type="entry name" value="GTP_CycHdrlase_I"/>
</dbReference>
<gene>
    <name evidence="12" type="ORF">PSALAMII_LOCUS7584</name>
</gene>
<evidence type="ECO:0000256" key="6">
    <source>
        <dbReference type="ARBA" id="ARBA00022801"/>
    </source>
</evidence>
<dbReference type="Gene3D" id="3.30.1130.10">
    <property type="match status" value="1"/>
</dbReference>
<dbReference type="PROSITE" id="PS00859">
    <property type="entry name" value="GTP_CYCLOHYDROL_1_1"/>
    <property type="match status" value="1"/>
</dbReference>
<comment type="pathway">
    <text evidence="1">Cofactor biosynthesis; 7,8-dihydroneopterin triphosphate biosynthesis; 7,8-dihydroneopterin triphosphate from GTP: step 1/1.</text>
</comment>
<evidence type="ECO:0000256" key="3">
    <source>
        <dbReference type="ARBA" id="ARBA00012715"/>
    </source>
</evidence>
<dbReference type="PANTHER" id="PTHR11109">
    <property type="entry name" value="GTP CYCLOHYDROLASE I"/>
    <property type="match status" value="1"/>
</dbReference>
<dbReference type="InterPro" id="IPR020602">
    <property type="entry name" value="GTP_CycHdrlase_I_dom"/>
</dbReference>
<keyword evidence="5" id="KW-0547">Nucleotide-binding</keyword>
<evidence type="ECO:0000256" key="9">
    <source>
        <dbReference type="ARBA" id="ARBA00030854"/>
    </source>
</evidence>
<dbReference type="Proteomes" id="UP001152592">
    <property type="component" value="Unassembled WGS sequence"/>
</dbReference>
<reference evidence="12" key="1">
    <citation type="submission" date="2021-07" db="EMBL/GenBank/DDBJ databases">
        <authorList>
            <person name="Branca A.L. A."/>
        </authorList>
    </citation>
    <scope>NUCLEOTIDE SEQUENCE</scope>
</reference>
<dbReference type="Pfam" id="PF01227">
    <property type="entry name" value="GTP_cyclohydroI"/>
    <property type="match status" value="1"/>
</dbReference>
<comment type="caution">
    <text evidence="12">The sequence shown here is derived from an EMBL/GenBank/DDBJ whole genome shotgun (WGS) entry which is preliminary data.</text>
</comment>